<reference evidence="2" key="1">
    <citation type="submission" date="2010-03" db="EMBL/GenBank/DDBJ databases">
        <title>Annotation of Blastomyces dermatitidis strain ATCC 18188.</title>
        <authorList>
            <consortium name="The Broad Institute Genome Sequencing Platform"/>
            <consortium name="Broad Institute Genome Sequencing Center for Infectious Disease."/>
            <person name="Cuomo C."/>
            <person name="Klein B."/>
            <person name="Sullivan T."/>
            <person name="Heitman J."/>
            <person name="Young S."/>
            <person name="Zeng Q."/>
            <person name="Gargeya S."/>
            <person name="Alvarado L."/>
            <person name="Berlin A.M."/>
            <person name="Chapman S.B."/>
            <person name="Chen Z."/>
            <person name="Freedman E."/>
            <person name="Gellesch M."/>
            <person name="Goldberg J."/>
            <person name="Griggs A."/>
            <person name="Gujja S."/>
            <person name="Heilman E."/>
            <person name="Heiman D."/>
            <person name="Howarth C."/>
            <person name="Mehta T."/>
            <person name="Neiman D."/>
            <person name="Pearson M."/>
            <person name="Roberts A."/>
            <person name="Saif S."/>
            <person name="Shea T."/>
            <person name="Shenoy N."/>
            <person name="Sisk P."/>
            <person name="Stolte C."/>
            <person name="Sykes S."/>
            <person name="White J."/>
            <person name="Yandava C."/>
            <person name="Haas B."/>
            <person name="Nusbaum C."/>
            <person name="Birren B."/>
        </authorList>
    </citation>
    <scope>NUCLEOTIDE SEQUENCE</scope>
    <source>
        <strain evidence="2">ATCC 18188</strain>
    </source>
</reference>
<protein>
    <recommendedName>
        <fullName evidence="3">GAG-pre-integrase domain-containing protein</fullName>
    </recommendedName>
</protein>
<sequence>MTYILNFHTNIITWKPCFHIEGIYYDGKDFRLQKHADNTIFACVEVFEELLVTEYSDITVFSTILEKTTTEADAVTTSNITISEKMISSNSSTSTNPSSNLSKHTSTNHSSNLSIRTKPSQKPKISIATQSTWYKRLGHSLKIAIQKLANVATGVQITNLEDAADELTTELCKPCHLSNVENQISRCLHIRSHTPKPTPEPTPGPAGPNVDTGLNVDTGPNVDTGLNIDINTQPAAIDDCTWNIAPRAHNISANFDEDNIIEGRRTRNHRAAHLVAVSNVKNNSL</sequence>
<evidence type="ECO:0008006" key="3">
    <source>
        <dbReference type="Google" id="ProtNLM"/>
    </source>
</evidence>
<dbReference type="EMBL" id="GG749466">
    <property type="protein sequence ID" value="KMW68339.1"/>
    <property type="molecule type" value="Genomic_DNA"/>
</dbReference>
<name>A0A0J9HGU6_AJEDA</name>
<dbReference type="Proteomes" id="UP000007802">
    <property type="component" value="Unassembled WGS sequence"/>
</dbReference>
<dbReference type="AlphaFoldDB" id="A0A0J9HGU6"/>
<feature type="compositionally biased region" description="Low complexity" evidence="1">
    <location>
        <begin position="88"/>
        <end position="102"/>
    </location>
</feature>
<evidence type="ECO:0000256" key="1">
    <source>
        <dbReference type="SAM" id="MobiDB-lite"/>
    </source>
</evidence>
<organism evidence="2">
    <name type="scientific">Ajellomyces dermatitidis (strain ATCC 18188 / CBS 674.68)</name>
    <name type="common">Blastomyces dermatitidis</name>
    <dbReference type="NCBI Taxonomy" id="653446"/>
    <lineage>
        <taxon>Eukaryota</taxon>
        <taxon>Fungi</taxon>
        <taxon>Dikarya</taxon>
        <taxon>Ascomycota</taxon>
        <taxon>Pezizomycotina</taxon>
        <taxon>Eurotiomycetes</taxon>
        <taxon>Eurotiomycetidae</taxon>
        <taxon>Onygenales</taxon>
        <taxon>Ajellomycetaceae</taxon>
        <taxon>Blastomyces</taxon>
    </lineage>
</organism>
<feature type="region of interest" description="Disordered" evidence="1">
    <location>
        <begin position="87"/>
        <end position="124"/>
    </location>
</feature>
<evidence type="ECO:0000313" key="2">
    <source>
        <dbReference type="EMBL" id="KMW68339.1"/>
    </source>
</evidence>
<gene>
    <name evidence="2" type="ORF">BDDG_12745</name>
</gene>
<feature type="compositionally biased region" description="Polar residues" evidence="1">
    <location>
        <begin position="103"/>
        <end position="120"/>
    </location>
</feature>
<proteinExistence type="predicted"/>
<accession>A0A0J9HGU6</accession>